<dbReference type="Gene3D" id="3.30.700.10">
    <property type="entry name" value="Glycoprotein, Type 4 Pilin"/>
    <property type="match status" value="1"/>
</dbReference>
<evidence type="ECO:0000256" key="2">
    <source>
        <dbReference type="SAM" id="Phobius"/>
    </source>
</evidence>
<dbReference type="InterPro" id="IPR012902">
    <property type="entry name" value="N_methyl_site"/>
</dbReference>
<keyword evidence="2" id="KW-1133">Transmembrane helix</keyword>
<keyword evidence="2" id="KW-0472">Membrane</keyword>
<dbReference type="PANTHER" id="PTHR30093">
    <property type="entry name" value="GENERAL SECRETION PATHWAY PROTEIN G"/>
    <property type="match status" value="1"/>
</dbReference>
<reference evidence="3 4" key="1">
    <citation type="journal article" date="2016" name="Nat. Commun.">
        <title>Thousands of microbial genomes shed light on interconnected biogeochemical processes in an aquifer system.</title>
        <authorList>
            <person name="Anantharaman K."/>
            <person name="Brown C.T."/>
            <person name="Hug L.A."/>
            <person name="Sharon I."/>
            <person name="Castelle C.J."/>
            <person name="Probst A.J."/>
            <person name="Thomas B.C."/>
            <person name="Singh A."/>
            <person name="Wilkins M.J."/>
            <person name="Karaoz U."/>
            <person name="Brodie E.L."/>
            <person name="Williams K.H."/>
            <person name="Hubbard S.S."/>
            <person name="Banfield J.F."/>
        </authorList>
    </citation>
    <scope>NUCLEOTIDE SEQUENCE [LARGE SCALE GENOMIC DNA]</scope>
</reference>
<protein>
    <recommendedName>
        <fullName evidence="5">Type II secretion system protein GspG C-terminal domain-containing protein</fullName>
    </recommendedName>
</protein>
<dbReference type="GO" id="GO:0015628">
    <property type="term" value="P:protein secretion by the type II secretion system"/>
    <property type="evidence" value="ECO:0007669"/>
    <property type="project" value="InterPro"/>
</dbReference>
<organism evidence="3 4">
    <name type="scientific">Candidatus Blackburnbacteria bacterium RIFCSPHIGHO2_02_FULL_44_20</name>
    <dbReference type="NCBI Taxonomy" id="1797516"/>
    <lineage>
        <taxon>Bacteria</taxon>
        <taxon>Candidatus Blackburniibacteriota</taxon>
    </lineage>
</organism>
<evidence type="ECO:0000313" key="3">
    <source>
        <dbReference type="EMBL" id="OGY11330.1"/>
    </source>
</evidence>
<dbReference type="Pfam" id="PF07963">
    <property type="entry name" value="N_methyl"/>
    <property type="match status" value="1"/>
</dbReference>
<evidence type="ECO:0008006" key="5">
    <source>
        <dbReference type="Google" id="ProtNLM"/>
    </source>
</evidence>
<comment type="caution">
    <text evidence="3">The sequence shown here is derived from an EMBL/GenBank/DDBJ whole genome shotgun (WGS) entry which is preliminary data.</text>
</comment>
<name>A0A1G1V7D3_9BACT</name>
<dbReference type="NCBIfam" id="TIGR02532">
    <property type="entry name" value="IV_pilin_GFxxxE"/>
    <property type="match status" value="1"/>
</dbReference>
<evidence type="ECO:0000313" key="4">
    <source>
        <dbReference type="Proteomes" id="UP000178319"/>
    </source>
</evidence>
<dbReference type="Proteomes" id="UP000178319">
    <property type="component" value="Unassembled WGS sequence"/>
</dbReference>
<dbReference type="STRING" id="1797516.A3D26_02385"/>
<dbReference type="AlphaFoldDB" id="A0A1G1V7D3"/>
<dbReference type="GO" id="GO:0015627">
    <property type="term" value="C:type II protein secretion system complex"/>
    <property type="evidence" value="ECO:0007669"/>
    <property type="project" value="InterPro"/>
</dbReference>
<proteinExistence type="predicted"/>
<keyword evidence="2" id="KW-0812">Transmembrane</keyword>
<dbReference type="InterPro" id="IPR000983">
    <property type="entry name" value="Bac_GSPG_pilin"/>
</dbReference>
<dbReference type="InterPro" id="IPR045584">
    <property type="entry name" value="Pilin-like"/>
</dbReference>
<keyword evidence="1" id="KW-0488">Methylation</keyword>
<feature type="transmembrane region" description="Helical" evidence="2">
    <location>
        <begin position="30"/>
        <end position="51"/>
    </location>
</feature>
<dbReference type="EMBL" id="MHBZ01000019">
    <property type="protein sequence ID" value="OGY11330.1"/>
    <property type="molecule type" value="Genomic_DNA"/>
</dbReference>
<gene>
    <name evidence="3" type="ORF">A3D26_02385</name>
</gene>
<dbReference type="SUPFAM" id="SSF54523">
    <property type="entry name" value="Pili subunits"/>
    <property type="match status" value="1"/>
</dbReference>
<accession>A0A1G1V7D3</accession>
<dbReference type="PRINTS" id="PR00813">
    <property type="entry name" value="BCTERIALGSPG"/>
</dbReference>
<sequence>MRKKDIGHCLPAGKAGASDVRRRGFTLVEVLVVVALLGVLMTLVFASYGRAQKQARDTHRKSDIKQYQVALENFSGSNSSLYPSWSASVSAHTSLCTSLSGYMSGCLSAPRSSEDASYTYKYISDGTGSGSVSALNWVLSAKIENSSGKLWVVCSNGKSGEWTSAADPSSSTCPL</sequence>
<evidence type="ECO:0000256" key="1">
    <source>
        <dbReference type="ARBA" id="ARBA00022481"/>
    </source>
</evidence>
<dbReference type="PROSITE" id="PS00409">
    <property type="entry name" value="PROKAR_NTER_METHYL"/>
    <property type="match status" value="1"/>
</dbReference>